<accession>A0A9N8HE41</accession>
<dbReference type="EMBL" id="CAICTM010000454">
    <property type="protein sequence ID" value="CAB9510836.1"/>
    <property type="molecule type" value="Genomic_DNA"/>
</dbReference>
<dbReference type="SUPFAM" id="SSF53649">
    <property type="entry name" value="Alkaline phosphatase-like"/>
    <property type="match status" value="2"/>
</dbReference>
<gene>
    <name evidence="3" type="ORF">SEMRO_455_G146490.1</name>
</gene>
<dbReference type="InterPro" id="IPR004245">
    <property type="entry name" value="DUF229"/>
</dbReference>
<feature type="transmembrane region" description="Helical" evidence="2">
    <location>
        <begin position="55"/>
        <end position="78"/>
    </location>
</feature>
<feature type="region of interest" description="Disordered" evidence="1">
    <location>
        <begin position="92"/>
        <end position="131"/>
    </location>
</feature>
<keyword evidence="2" id="KW-0812">Transmembrane</keyword>
<comment type="caution">
    <text evidence="3">The sequence shown here is derived from an EMBL/GenBank/DDBJ whole genome shotgun (WGS) entry which is preliminary data.</text>
</comment>
<dbReference type="PANTHER" id="PTHR10974:SF1">
    <property type="entry name" value="FI08016P-RELATED"/>
    <property type="match status" value="1"/>
</dbReference>
<evidence type="ECO:0000313" key="3">
    <source>
        <dbReference type="EMBL" id="CAB9510836.1"/>
    </source>
</evidence>
<feature type="region of interest" description="Disordered" evidence="1">
    <location>
        <begin position="1"/>
        <end position="55"/>
    </location>
</feature>
<dbReference type="Proteomes" id="UP001153069">
    <property type="component" value="Unassembled WGS sequence"/>
</dbReference>
<keyword evidence="2" id="KW-1133">Transmembrane helix</keyword>
<reference evidence="3" key="1">
    <citation type="submission" date="2020-06" db="EMBL/GenBank/DDBJ databases">
        <authorList>
            <consortium name="Plant Systems Biology data submission"/>
        </authorList>
    </citation>
    <scope>NUCLEOTIDE SEQUENCE</scope>
    <source>
        <strain evidence="3">D6</strain>
    </source>
</reference>
<protein>
    <submittedName>
        <fullName evidence="3">Uncharacterized protein</fullName>
    </submittedName>
</protein>
<dbReference type="Pfam" id="PF02995">
    <property type="entry name" value="DUF229"/>
    <property type="match status" value="3"/>
</dbReference>
<name>A0A9N8HE41_9STRA</name>
<sequence>MTSGTSVNGIGRVRSRAHPPSNNRHLGTTTSSAIGNGNGGTGSVQGHRRRKKSQLWGPGTGWSTVWFWLFFVGGLLFLSTNVNVMLNTIFPKEEQNDTPPNDHTAMHSRKSKEELILNHPPPSRKQKDKPKLLQRLEESKNSQNNYKYKQLYKPDSKKPILPKLHQEQEHRIPFNTKTRRNIADITYAQRRQAAYRDDHDDNHHPELQYAPQRIPGYLPKSPRTLFGFVMRDFVTRVCSRKIAQSNILVVSQDAPTVAQLLLQKDNKNNPQQPQELQKHINYTVGGSALIHAHAQQHTIHGIYDGHDATISSAQEPSIETWWNNQDGRPSWFLLMMVDSYRSDEVLRQAHTLLQQSTVTYMVVSFGADPNFLPYGIDAIRMLLQQHSYKVQLLSISHVQHDVFYPNADITLAGLEKFESFLIHSARYEPVRGYVFATQGLDLAIPLASDTVQSVSKEQIVYKPCDPTYAGIQWDDKNHQNVTITCRNRTQPVAPTLTTDMNHHNQSSDQPLLLWHSHPNFNQSEAVCTRIQLCKPPRGVKRKSAGKYFAPPDIAAATIACTTRILPQTPKPAAVPKKTRRRPNLLLLMMDPISRAQFHRTLPQTSYLIQQKLNFTSFSSYTAVGNNSGPNQAALYSGVPLSAGNRESIADTERVWLWDRLKKSSAQYVTLKAEDGCIANSNMLQSINPQVDHGEQLNRMFCFDFQRPNCLGGKRAAEHLLEYTQQFITTYNTNNTDDDQPWAAFVHFIDSHEDSMMMAGTLDDLLWKFLMNLYSSPDEPSSVWDDTVIVLLSDHGLHYGNYLMTRQGLKERSQPMFHIHLPSKYTTQAQREVLHDNSKYYTTPFDVHETLLQLLLPEENAATKDSSPKLQGSSLLEELPSSGQTCETTPLIPEDACRLFRTTTTDRGALSLAERMVPSPASALSFYSDIPKQNKMSLEAPPIDAEALNTTQAFLRGTECMCATNRRQWKRCSEHPWSARSSGSRFRDKSLQRNWSLEETFAIVDCHNTTTSVQVQVHRNPSIVERPAVQRSQKSGMARRRPSIMFIEVDSVSSAYADRHLPKTRELLERFRIRKTIDGTTGRASFDCGSSKWCSADLQEFSPFGGPNSIPNQISTFGGCMVTTGPTEDCEKTSKTTVGGTSRTICYDDTHLAFGMEQTNQFRDSTTWCRVSDIEGSEQVGSSPKRSPWIFDIAERAGYVTLFAEEFCFDKSPWTAQNNIFPLKADILPHELFCRITERQITRKGGKVSGPLWRYVGATDPNVLGIDGEGSFPKANVSLSYLKSMWEVYPDIPKLAYLNALAAHVYAKYPVMTLAAEEYDANLASFVESMLESQDAKDTIFVVRSDHGMQGPPNNLDYSTQVEALRPWTEIIVPRSFANFSLESLHENQQRLVTGPDLYRTLTNLMVQNEPGIMPKPSEWMIDILNDEIPKSRTCADAKVSSDYCIYEDERTFAAPNFGTCNLAETHQDYLCPSHAEDFRYSLSANVRSRFISRKIEEDSFCHANNITDTTQRVSSSLQQKWSEIDKQVSKYPKSRVSGGIFLYPRQTALITSLVGLLADFKMKSAGKRLVLCETGFGAGHGSATFLAASPHVDLHIFDKFDRPYQLPVVELLKKRYPHQTITHYRGDSCKSVPENLVPVIRPGDLGETDVNCDVLHGSSLCRRDNIDLVEKSPCGVLLTTTAMNSLVDDVVYFGPNGQWTHLMKNGCITDVACFTEEDKKLDRTYVFNKGGATISHKFCFAITTGKCQKFQGQIGLQEQNCQRTLPQFTNRVLNLAHLCTSFQVPIPPLD</sequence>
<evidence type="ECO:0000256" key="2">
    <source>
        <dbReference type="SAM" id="Phobius"/>
    </source>
</evidence>
<evidence type="ECO:0000256" key="1">
    <source>
        <dbReference type="SAM" id="MobiDB-lite"/>
    </source>
</evidence>
<evidence type="ECO:0000313" key="4">
    <source>
        <dbReference type="Proteomes" id="UP001153069"/>
    </source>
</evidence>
<dbReference type="GO" id="GO:0005615">
    <property type="term" value="C:extracellular space"/>
    <property type="evidence" value="ECO:0007669"/>
    <property type="project" value="TreeGrafter"/>
</dbReference>
<keyword evidence="2" id="KW-0472">Membrane</keyword>
<dbReference type="InterPro" id="IPR017850">
    <property type="entry name" value="Alkaline_phosphatase_core_sf"/>
</dbReference>
<keyword evidence="4" id="KW-1185">Reference proteome</keyword>
<proteinExistence type="predicted"/>
<organism evidence="3 4">
    <name type="scientific">Seminavis robusta</name>
    <dbReference type="NCBI Taxonomy" id="568900"/>
    <lineage>
        <taxon>Eukaryota</taxon>
        <taxon>Sar</taxon>
        <taxon>Stramenopiles</taxon>
        <taxon>Ochrophyta</taxon>
        <taxon>Bacillariophyta</taxon>
        <taxon>Bacillariophyceae</taxon>
        <taxon>Bacillariophycidae</taxon>
        <taxon>Naviculales</taxon>
        <taxon>Naviculaceae</taxon>
        <taxon>Seminavis</taxon>
    </lineage>
</organism>
<dbReference type="Gene3D" id="3.40.720.10">
    <property type="entry name" value="Alkaline Phosphatase, subunit A"/>
    <property type="match status" value="1"/>
</dbReference>
<dbReference type="OrthoDB" id="413313at2759"/>
<dbReference type="PANTHER" id="PTHR10974">
    <property type="entry name" value="FI08016P-RELATED"/>
    <property type="match status" value="1"/>
</dbReference>